<reference evidence="1 2" key="1">
    <citation type="journal article" date="2015" name="Fungal Genet. Biol.">
        <title>Evolution of novel wood decay mechanisms in Agaricales revealed by the genome sequences of Fistulina hepatica and Cylindrobasidium torrendii.</title>
        <authorList>
            <person name="Floudas D."/>
            <person name="Held B.W."/>
            <person name="Riley R."/>
            <person name="Nagy L.G."/>
            <person name="Koehler G."/>
            <person name="Ransdell A.S."/>
            <person name="Younus H."/>
            <person name="Chow J."/>
            <person name="Chiniquy J."/>
            <person name="Lipzen A."/>
            <person name="Tritt A."/>
            <person name="Sun H."/>
            <person name="Haridas S."/>
            <person name="LaButti K."/>
            <person name="Ohm R.A."/>
            <person name="Kues U."/>
            <person name="Blanchette R.A."/>
            <person name="Grigoriev I.V."/>
            <person name="Minto R.E."/>
            <person name="Hibbett D.S."/>
        </authorList>
    </citation>
    <scope>NUCLEOTIDE SEQUENCE [LARGE SCALE GENOMIC DNA]</scope>
    <source>
        <strain evidence="1 2">FP15055 ss-10</strain>
    </source>
</reference>
<dbReference type="EMBL" id="KN880456">
    <property type="protein sequence ID" value="KIY71279.1"/>
    <property type="molecule type" value="Genomic_DNA"/>
</dbReference>
<dbReference type="Proteomes" id="UP000054007">
    <property type="component" value="Unassembled WGS sequence"/>
</dbReference>
<keyword evidence="2" id="KW-1185">Reference proteome</keyword>
<accession>A0A0D7BMA5</accession>
<proteinExistence type="predicted"/>
<name>A0A0D7BMA5_9AGAR</name>
<dbReference type="OrthoDB" id="2864796at2759"/>
<evidence type="ECO:0008006" key="3">
    <source>
        <dbReference type="Google" id="ProtNLM"/>
    </source>
</evidence>
<protein>
    <recommendedName>
        <fullName evidence="3">F-box domain-containing protein</fullName>
    </recommendedName>
</protein>
<evidence type="ECO:0000313" key="2">
    <source>
        <dbReference type="Proteomes" id="UP000054007"/>
    </source>
</evidence>
<organism evidence="1 2">
    <name type="scientific">Cylindrobasidium torrendii FP15055 ss-10</name>
    <dbReference type="NCBI Taxonomy" id="1314674"/>
    <lineage>
        <taxon>Eukaryota</taxon>
        <taxon>Fungi</taxon>
        <taxon>Dikarya</taxon>
        <taxon>Basidiomycota</taxon>
        <taxon>Agaricomycotina</taxon>
        <taxon>Agaricomycetes</taxon>
        <taxon>Agaricomycetidae</taxon>
        <taxon>Agaricales</taxon>
        <taxon>Marasmiineae</taxon>
        <taxon>Physalacriaceae</taxon>
        <taxon>Cylindrobasidium</taxon>
    </lineage>
</organism>
<sequence length="526" mass="58878">MSSTTTLTSASAEFPVEILSTIFEFFVHGDDLDTASVFELGGPQLPHQFLLMAICRKWKSICISLPTLWSNITMRAIPKNLHLLPDSPKWNLFVQACDNALGWGKSLPLKLKIVDWPNEDSLYRINRHVEVTDHLSLANRVLLLTVDRCERWQTFTMCGWSSSWPGQRSAYIPLRALLDVKGRIPQLQAFAFSCLFWDSKLPPLPRVLPAGCTNIFLSAPRLSSATLDAGVTPFNLPWAQLKEIALDADLGFGTYQHFTTYFNTVMGQTKASSVCWNTDQSYLFINHAGVNIHGTPPGVRNHHVVDFRIKGLTFPPLLLPKLTSLRFMVTDPDRASILGSVPFVLPLLGNSGCRLVNLTVDQLSGRNISNITSISPLFPYLEHLRTLVWNTSLLTEIVLDDLIYSLHDILTSTPTKLPTLSTLELNIKESHFGSAQSFYFDHLHAEAVWDMAQARMIGQGHDGLAKFYINVHPWPNQTEPMKVVVGPFKDSRAGKDILAAGVDFRFNGKRLDHEDWGTEGSWIIDG</sequence>
<dbReference type="AlphaFoldDB" id="A0A0D7BMA5"/>
<gene>
    <name evidence="1" type="ORF">CYLTODRAFT_450928</name>
</gene>
<evidence type="ECO:0000313" key="1">
    <source>
        <dbReference type="EMBL" id="KIY71279.1"/>
    </source>
</evidence>